<evidence type="ECO:0000313" key="1">
    <source>
        <dbReference type="EMBL" id="GIY86824.1"/>
    </source>
</evidence>
<protein>
    <submittedName>
        <fullName evidence="1">Uncharacterized protein</fullName>
    </submittedName>
</protein>
<reference evidence="1 2" key="1">
    <citation type="submission" date="2021-06" db="EMBL/GenBank/DDBJ databases">
        <title>Caerostris darwini draft genome.</title>
        <authorList>
            <person name="Kono N."/>
            <person name="Arakawa K."/>
        </authorList>
    </citation>
    <scope>NUCLEOTIDE SEQUENCE [LARGE SCALE GENOMIC DNA]</scope>
</reference>
<evidence type="ECO:0000313" key="2">
    <source>
        <dbReference type="Proteomes" id="UP001054837"/>
    </source>
</evidence>
<accession>A0AAV4WYY0</accession>
<organism evidence="1 2">
    <name type="scientific">Caerostris darwini</name>
    <dbReference type="NCBI Taxonomy" id="1538125"/>
    <lineage>
        <taxon>Eukaryota</taxon>
        <taxon>Metazoa</taxon>
        <taxon>Ecdysozoa</taxon>
        <taxon>Arthropoda</taxon>
        <taxon>Chelicerata</taxon>
        <taxon>Arachnida</taxon>
        <taxon>Araneae</taxon>
        <taxon>Araneomorphae</taxon>
        <taxon>Entelegynae</taxon>
        <taxon>Araneoidea</taxon>
        <taxon>Araneidae</taxon>
        <taxon>Caerostris</taxon>
    </lineage>
</organism>
<comment type="caution">
    <text evidence="1">The sequence shown here is derived from an EMBL/GenBank/DDBJ whole genome shotgun (WGS) entry which is preliminary data.</text>
</comment>
<sequence length="109" mass="12615">MRNSNHPEKIALNDYFLYRTTAYMVFKLHISFSNMANMFPRSRPVAIQINVHQKSASVQPQYPLQEGCQEVTGDTLESDEYEINGLEVRREHVLGRGQKGVFRVTRTAR</sequence>
<keyword evidence="2" id="KW-1185">Reference proteome</keyword>
<name>A0AAV4WYY0_9ARAC</name>
<dbReference type="Proteomes" id="UP001054837">
    <property type="component" value="Unassembled WGS sequence"/>
</dbReference>
<gene>
    <name evidence="1" type="ORF">CDAR_281271</name>
</gene>
<dbReference type="AlphaFoldDB" id="A0AAV4WYY0"/>
<proteinExistence type="predicted"/>
<dbReference type="EMBL" id="BPLQ01015252">
    <property type="protein sequence ID" value="GIY86824.1"/>
    <property type="molecule type" value="Genomic_DNA"/>
</dbReference>